<comment type="similarity">
    <text evidence="2">Belongs to the autoinducer-2 exporter (AI-2E) (TC 2.A.86) family.</text>
</comment>
<evidence type="ECO:0000256" key="3">
    <source>
        <dbReference type="ARBA" id="ARBA00022448"/>
    </source>
</evidence>
<dbReference type="GO" id="GO:0005886">
    <property type="term" value="C:plasma membrane"/>
    <property type="evidence" value="ECO:0007669"/>
    <property type="project" value="UniProtKB-SubCell"/>
</dbReference>
<evidence type="ECO:0000256" key="8">
    <source>
        <dbReference type="SAM" id="Phobius"/>
    </source>
</evidence>
<dbReference type="AlphaFoldDB" id="A0A174IN97"/>
<evidence type="ECO:0000256" key="2">
    <source>
        <dbReference type="ARBA" id="ARBA00009773"/>
    </source>
</evidence>
<dbReference type="PANTHER" id="PTHR21716:SF53">
    <property type="entry name" value="PERMEASE PERM-RELATED"/>
    <property type="match status" value="1"/>
</dbReference>
<feature type="transmembrane region" description="Helical" evidence="8">
    <location>
        <begin position="78"/>
        <end position="97"/>
    </location>
</feature>
<evidence type="ECO:0000256" key="5">
    <source>
        <dbReference type="ARBA" id="ARBA00022692"/>
    </source>
</evidence>
<name>A0A174IN97_9CLOT</name>
<feature type="transmembrane region" description="Helical" evidence="8">
    <location>
        <begin position="324"/>
        <end position="344"/>
    </location>
</feature>
<feature type="transmembrane region" description="Helical" evidence="8">
    <location>
        <begin position="42"/>
        <end position="66"/>
    </location>
</feature>
<keyword evidence="6 8" id="KW-1133">Transmembrane helix</keyword>
<dbReference type="Proteomes" id="UP000095558">
    <property type="component" value="Unassembled WGS sequence"/>
</dbReference>
<keyword evidence="5 8" id="KW-0812">Transmembrane</keyword>
<feature type="transmembrane region" description="Helical" evidence="8">
    <location>
        <begin position="166"/>
        <end position="188"/>
    </location>
</feature>
<organism evidence="9 10">
    <name type="scientific">Clostridium disporicum</name>
    <dbReference type="NCBI Taxonomy" id="84024"/>
    <lineage>
        <taxon>Bacteria</taxon>
        <taxon>Bacillati</taxon>
        <taxon>Bacillota</taxon>
        <taxon>Clostridia</taxon>
        <taxon>Eubacteriales</taxon>
        <taxon>Clostridiaceae</taxon>
        <taxon>Clostridium</taxon>
    </lineage>
</organism>
<comment type="subcellular location">
    <subcellularLocation>
        <location evidence="1">Cell membrane</location>
        <topology evidence="1">Multi-pass membrane protein</topology>
    </subcellularLocation>
</comment>
<proteinExistence type="inferred from homology"/>
<feature type="transmembrane region" description="Helical" evidence="8">
    <location>
        <begin position="12"/>
        <end position="36"/>
    </location>
</feature>
<dbReference type="GO" id="GO:0055085">
    <property type="term" value="P:transmembrane transport"/>
    <property type="evidence" value="ECO:0007669"/>
    <property type="project" value="TreeGrafter"/>
</dbReference>
<feature type="transmembrane region" description="Helical" evidence="8">
    <location>
        <begin position="228"/>
        <end position="248"/>
    </location>
</feature>
<reference evidence="9 10" key="1">
    <citation type="submission" date="2015-09" db="EMBL/GenBank/DDBJ databases">
        <authorList>
            <consortium name="Pathogen Informatics"/>
        </authorList>
    </citation>
    <scope>NUCLEOTIDE SEQUENCE [LARGE SCALE GENOMIC DNA]</scope>
    <source>
        <strain evidence="9 10">2789STDY5834855</strain>
    </source>
</reference>
<accession>A0A174IN97</accession>
<keyword evidence="7 8" id="KW-0472">Membrane</keyword>
<protein>
    <submittedName>
        <fullName evidence="9">Putative permease</fullName>
    </submittedName>
</protein>
<dbReference type="RefSeq" id="WP_070098842.1">
    <property type="nucleotide sequence ID" value="NZ_CYYT01000011.1"/>
</dbReference>
<evidence type="ECO:0000256" key="4">
    <source>
        <dbReference type="ARBA" id="ARBA00022475"/>
    </source>
</evidence>
<dbReference type="PANTHER" id="PTHR21716">
    <property type="entry name" value="TRANSMEMBRANE PROTEIN"/>
    <property type="match status" value="1"/>
</dbReference>
<keyword evidence="4" id="KW-1003">Cell membrane</keyword>
<keyword evidence="3" id="KW-0813">Transport</keyword>
<dbReference type="InterPro" id="IPR002549">
    <property type="entry name" value="AI-2E-like"/>
</dbReference>
<evidence type="ECO:0000256" key="1">
    <source>
        <dbReference type="ARBA" id="ARBA00004651"/>
    </source>
</evidence>
<dbReference type="EMBL" id="CYZV01000071">
    <property type="protein sequence ID" value="CUO87077.1"/>
    <property type="molecule type" value="Genomic_DNA"/>
</dbReference>
<feature type="transmembrane region" description="Helical" evidence="8">
    <location>
        <begin position="278"/>
        <end position="304"/>
    </location>
</feature>
<evidence type="ECO:0000256" key="6">
    <source>
        <dbReference type="ARBA" id="ARBA00022989"/>
    </source>
</evidence>
<evidence type="ECO:0000313" key="10">
    <source>
        <dbReference type="Proteomes" id="UP000095558"/>
    </source>
</evidence>
<evidence type="ECO:0000256" key="7">
    <source>
        <dbReference type="ARBA" id="ARBA00023136"/>
    </source>
</evidence>
<evidence type="ECO:0000313" key="9">
    <source>
        <dbReference type="EMBL" id="CUO87077.1"/>
    </source>
</evidence>
<dbReference type="Pfam" id="PF01594">
    <property type="entry name" value="AI-2E_transport"/>
    <property type="match status" value="1"/>
</dbReference>
<gene>
    <name evidence="9" type="primary">yhhT_1</name>
    <name evidence="9" type="ORF">ERS852470_03597</name>
</gene>
<sequence length="391" mass="43819">MIFKNNKYKSLIIAVLITIIVGIFAFKLIDNIGMLIDIIRKFISLSMVFVYGIIIAYILSPIVSFFEKRVKLSRNISITLTYAILLGSIILLAVYGIPGLIENIKEIGSNVPSYISSIEDFINNILEKDDVSKFINTAGIKVNIDMYIDKAGNLVMTAIEGSLLKMVTFSSVIVKFIIGLLVAIYILIDKERLLFECKRVLYLVIKKEKSEKIVEFIKTYNSMIGTYIGIKAIDSLIIGIMAFVLLNIVKSEYAILLAILVGITNMIPYFGPFVGEIIGFLINVFVSPAKGIIVFLTLFGLQMFDGWYLDPKLIGDKVGVRPFWIIYSVVIGGGFFGPLGMLLASPTAATIKIYYGKLLDKNKDIIDELTDYDHKKMNVKKEKCKNTKKEE</sequence>
<feature type="transmembrane region" description="Helical" evidence="8">
    <location>
        <begin position="254"/>
        <end position="271"/>
    </location>
</feature>